<name>A0A4R6Z4K3_9GAMM</name>
<dbReference type="AlphaFoldDB" id="A0A4R6Z4K3"/>
<gene>
    <name evidence="2" type="ORF">DFR29_103105</name>
</gene>
<dbReference type="OrthoDB" id="8926597at2"/>
<keyword evidence="3" id="KW-1185">Reference proteome</keyword>
<dbReference type="Pfam" id="PF21880">
    <property type="entry name" value="DUF6916"/>
    <property type="match status" value="1"/>
</dbReference>
<accession>A0A4R6Z4K3</accession>
<dbReference type="InterPro" id="IPR054209">
    <property type="entry name" value="DUF6916"/>
</dbReference>
<dbReference type="Proteomes" id="UP000295293">
    <property type="component" value="Unassembled WGS sequence"/>
</dbReference>
<feature type="domain" description="DUF6916" evidence="1">
    <location>
        <begin position="5"/>
        <end position="96"/>
    </location>
</feature>
<evidence type="ECO:0000259" key="1">
    <source>
        <dbReference type="Pfam" id="PF21880"/>
    </source>
</evidence>
<dbReference type="RefSeq" id="WP_133817712.1">
    <property type="nucleotide sequence ID" value="NZ_SNZH01000003.1"/>
</dbReference>
<proteinExistence type="predicted"/>
<sequence>MLNEITIEDFEALVGQTLRLSSGPDYLDLELKQARPLRNPSPRAATPFALELRENGADRTIGQGLYRLHHPTLGELDLFVVPIGPDGTGVCYEITFN</sequence>
<protein>
    <recommendedName>
        <fullName evidence="1">DUF6916 domain-containing protein</fullName>
    </recommendedName>
</protein>
<evidence type="ECO:0000313" key="3">
    <source>
        <dbReference type="Proteomes" id="UP000295293"/>
    </source>
</evidence>
<dbReference type="EMBL" id="SNZH01000003">
    <property type="protein sequence ID" value="TDR46571.1"/>
    <property type="molecule type" value="Genomic_DNA"/>
</dbReference>
<reference evidence="2 3" key="1">
    <citation type="submission" date="2019-03" db="EMBL/GenBank/DDBJ databases">
        <title>Genomic Encyclopedia of Type Strains, Phase IV (KMG-IV): sequencing the most valuable type-strain genomes for metagenomic binning, comparative biology and taxonomic classification.</title>
        <authorList>
            <person name="Goeker M."/>
        </authorList>
    </citation>
    <scope>NUCLEOTIDE SEQUENCE [LARGE SCALE GENOMIC DNA]</scope>
    <source>
        <strain evidence="2 3">DSM 21667</strain>
    </source>
</reference>
<organism evidence="2 3">
    <name type="scientific">Tahibacter aquaticus</name>
    <dbReference type="NCBI Taxonomy" id="520092"/>
    <lineage>
        <taxon>Bacteria</taxon>
        <taxon>Pseudomonadati</taxon>
        <taxon>Pseudomonadota</taxon>
        <taxon>Gammaproteobacteria</taxon>
        <taxon>Lysobacterales</taxon>
        <taxon>Rhodanobacteraceae</taxon>
        <taxon>Tahibacter</taxon>
    </lineage>
</organism>
<comment type="caution">
    <text evidence="2">The sequence shown here is derived from an EMBL/GenBank/DDBJ whole genome shotgun (WGS) entry which is preliminary data.</text>
</comment>
<evidence type="ECO:0000313" key="2">
    <source>
        <dbReference type="EMBL" id="TDR46571.1"/>
    </source>
</evidence>